<organism evidence="1 2">
    <name type="scientific">Moorena producens (strain JHB)</name>
    <dbReference type="NCBI Taxonomy" id="1454205"/>
    <lineage>
        <taxon>Bacteria</taxon>
        <taxon>Bacillati</taxon>
        <taxon>Cyanobacteriota</taxon>
        <taxon>Cyanophyceae</taxon>
        <taxon>Coleofasciculales</taxon>
        <taxon>Coleofasciculaceae</taxon>
        <taxon>Moorena</taxon>
    </lineage>
</organism>
<name>A0A1D9G4D7_MOOP1</name>
<dbReference type="Proteomes" id="UP000176944">
    <property type="component" value="Chromosome"/>
</dbReference>
<dbReference type="EMBL" id="CP017708">
    <property type="protein sequence ID" value="AOY82453.1"/>
    <property type="molecule type" value="Genomic_DNA"/>
</dbReference>
<reference evidence="2" key="1">
    <citation type="submission" date="2016-10" db="EMBL/GenBank/DDBJ databases">
        <title>Comparative genomics uncovers the prolific and rare metabolic potential of the cyanobacterial genus Moorea.</title>
        <authorList>
            <person name="Leao T."/>
            <person name="Castelao G."/>
            <person name="Korobeynikov A."/>
            <person name="Monroe E.A."/>
            <person name="Podell S."/>
            <person name="Glukhov E."/>
            <person name="Allen E."/>
            <person name="Gerwick W.H."/>
            <person name="Gerwick L."/>
        </authorList>
    </citation>
    <scope>NUCLEOTIDE SEQUENCE [LARGE SCALE GENOMIC DNA]</scope>
    <source>
        <strain evidence="2">JHB</strain>
    </source>
</reference>
<evidence type="ECO:0000313" key="1">
    <source>
        <dbReference type="EMBL" id="AOY82453.1"/>
    </source>
</evidence>
<gene>
    <name evidence="1" type="ORF">BJP36_23635</name>
</gene>
<dbReference type="NCBIfam" id="TIGR02595">
    <property type="entry name" value="PEP_CTERM"/>
    <property type="match status" value="1"/>
</dbReference>
<sequence length="183" mass="20107">MFKVQSICQNLALITTGAALSIAVIEINPAQAITITYEFSTAGFSGKFSYDDANETRREFVFPPGVTVVELTYPVDEIEFFFNNRTYTKADSTREPVWSILAEQGQLSWATEDFRFNPDSGPSIFGDLFTGFEADGEFLGTVSFRLVEDEPPASVPEPGTVIGLSLLGLGWLSQRKIASSPRV</sequence>
<accession>A0A1D9G4D7</accession>
<dbReference type="AlphaFoldDB" id="A0A1D9G4D7"/>
<proteinExistence type="predicted"/>
<protein>
    <submittedName>
        <fullName evidence="1">PEP-CTERM sorting domain-containing protein</fullName>
    </submittedName>
</protein>
<dbReference type="InterPro" id="IPR013424">
    <property type="entry name" value="Ice-binding_C"/>
</dbReference>
<evidence type="ECO:0000313" key="2">
    <source>
        <dbReference type="Proteomes" id="UP000176944"/>
    </source>
</evidence>